<evidence type="ECO:0000256" key="1">
    <source>
        <dbReference type="ARBA" id="ARBA00022448"/>
    </source>
</evidence>
<organism evidence="8 9">
    <name type="scientific">Sphingomonas echinoides</name>
    <dbReference type="NCBI Taxonomy" id="59803"/>
    <lineage>
        <taxon>Bacteria</taxon>
        <taxon>Pseudomonadati</taxon>
        <taxon>Pseudomonadota</taxon>
        <taxon>Alphaproteobacteria</taxon>
        <taxon>Sphingomonadales</taxon>
        <taxon>Sphingomonadaceae</taxon>
        <taxon>Sphingomonas</taxon>
    </lineage>
</organism>
<dbReference type="Gene3D" id="3.40.50.300">
    <property type="entry name" value="P-loop containing nucleotide triphosphate hydrolases"/>
    <property type="match status" value="1"/>
</dbReference>
<dbReference type="Proteomes" id="UP001279660">
    <property type="component" value="Unassembled WGS sequence"/>
</dbReference>
<evidence type="ECO:0000256" key="3">
    <source>
        <dbReference type="ARBA" id="ARBA00022748"/>
    </source>
</evidence>
<feature type="domain" description="ABC transporter" evidence="7">
    <location>
        <begin position="27"/>
        <end position="213"/>
    </location>
</feature>
<keyword evidence="9" id="KW-1185">Reference proteome</keyword>
<keyword evidence="2" id="KW-0547">Nucleotide-binding</keyword>
<dbReference type="PANTHER" id="PTHR43499">
    <property type="entry name" value="ABC TRANSPORTER I FAMILY MEMBER 1"/>
    <property type="match status" value="1"/>
</dbReference>
<reference evidence="8 9" key="1">
    <citation type="submission" date="2023-11" db="EMBL/GenBank/DDBJ databases">
        <title>MicrobeMod: A computational toolkit for identifying prokaryotic methylation and restriction-modification with nanopore sequencing.</title>
        <authorList>
            <person name="Crits-Christoph A."/>
            <person name="Kang S.C."/>
            <person name="Lee H."/>
            <person name="Ostrov N."/>
        </authorList>
    </citation>
    <scope>NUCLEOTIDE SEQUENCE [LARGE SCALE GENOMIC DNA]</scope>
    <source>
        <strain evidence="8 9">ATCC 14820</strain>
    </source>
</reference>
<dbReference type="SMART" id="SM00382">
    <property type="entry name" value="AAA"/>
    <property type="match status" value="1"/>
</dbReference>
<dbReference type="Pfam" id="PF00005">
    <property type="entry name" value="ABC_tran"/>
    <property type="match status" value="1"/>
</dbReference>
<dbReference type="InterPro" id="IPR003593">
    <property type="entry name" value="AAA+_ATPase"/>
</dbReference>
<evidence type="ECO:0000313" key="8">
    <source>
        <dbReference type="EMBL" id="MDX5983448.1"/>
    </source>
</evidence>
<keyword evidence="1" id="KW-0813">Transport</keyword>
<dbReference type="SUPFAM" id="SSF52540">
    <property type="entry name" value="P-loop containing nucleoside triphosphate hydrolases"/>
    <property type="match status" value="1"/>
</dbReference>
<evidence type="ECO:0000256" key="5">
    <source>
        <dbReference type="ARBA" id="ARBA00022967"/>
    </source>
</evidence>
<protein>
    <submittedName>
        <fullName evidence="8">Heme ABC exporter ATP-binding protein CcmA</fullName>
    </submittedName>
</protein>
<accession>A0ABU4PGX1</accession>
<evidence type="ECO:0000313" key="9">
    <source>
        <dbReference type="Proteomes" id="UP001279660"/>
    </source>
</evidence>
<keyword evidence="4 8" id="KW-0067">ATP-binding</keyword>
<dbReference type="RefSeq" id="WP_010405101.1">
    <property type="nucleotide sequence ID" value="NZ_JAWXXV010000001.1"/>
</dbReference>
<evidence type="ECO:0000256" key="2">
    <source>
        <dbReference type="ARBA" id="ARBA00022741"/>
    </source>
</evidence>
<dbReference type="PROSITE" id="PS50893">
    <property type="entry name" value="ABC_TRANSPORTER_2"/>
    <property type="match status" value="1"/>
</dbReference>
<dbReference type="PANTHER" id="PTHR43499:SF1">
    <property type="entry name" value="ABC TRANSPORTER I FAMILY MEMBER 1"/>
    <property type="match status" value="1"/>
</dbReference>
<keyword evidence="6" id="KW-0472">Membrane</keyword>
<dbReference type="InterPro" id="IPR027417">
    <property type="entry name" value="P-loop_NTPase"/>
</dbReference>
<evidence type="ECO:0000256" key="6">
    <source>
        <dbReference type="ARBA" id="ARBA00023136"/>
    </source>
</evidence>
<name>A0ABU4PGX1_9SPHN</name>
<evidence type="ECO:0000259" key="7">
    <source>
        <dbReference type="PROSITE" id="PS50893"/>
    </source>
</evidence>
<proteinExistence type="predicted"/>
<gene>
    <name evidence="8" type="primary">ccmA</name>
    <name evidence="8" type="ORF">SIL82_04185</name>
</gene>
<dbReference type="InterPro" id="IPR005895">
    <property type="entry name" value="ABC_transptr_haem_export_CcmA"/>
</dbReference>
<sequence length="216" mass="21911">MVQADQPSGPTFGPAAAAVAPGTGDALAFRDVTCVRGGRVLFERLSFAVPPGGAALVTGPNGIGKSSLIRVAAGLLRPASGAIAGTAPRTLMAEAAALDAARPLRDALGFWAALDADPADPHGRVAQALHAVGLSHIAEVPVRLLSTGQRRRAALARVVASGAMVWLLDEPANGLDVASVTVLEHLIAAYRRRGGAVLVATHLPIALPDAQTISLL</sequence>
<evidence type="ECO:0000256" key="4">
    <source>
        <dbReference type="ARBA" id="ARBA00022840"/>
    </source>
</evidence>
<keyword evidence="5" id="KW-1278">Translocase</keyword>
<keyword evidence="3" id="KW-0201">Cytochrome c-type biogenesis</keyword>
<dbReference type="GO" id="GO:0005524">
    <property type="term" value="F:ATP binding"/>
    <property type="evidence" value="ECO:0007669"/>
    <property type="project" value="UniProtKB-KW"/>
</dbReference>
<comment type="caution">
    <text evidence="8">The sequence shown here is derived from an EMBL/GenBank/DDBJ whole genome shotgun (WGS) entry which is preliminary data.</text>
</comment>
<dbReference type="EMBL" id="JAWXXV010000001">
    <property type="protein sequence ID" value="MDX5983448.1"/>
    <property type="molecule type" value="Genomic_DNA"/>
</dbReference>
<dbReference type="InterPro" id="IPR003439">
    <property type="entry name" value="ABC_transporter-like_ATP-bd"/>
</dbReference>
<dbReference type="NCBIfam" id="TIGR01189">
    <property type="entry name" value="ccmA"/>
    <property type="match status" value="1"/>
</dbReference>